<protein>
    <submittedName>
        <fullName evidence="3">Uncharacterized protein</fullName>
    </submittedName>
</protein>
<evidence type="ECO:0000313" key="3">
    <source>
        <dbReference type="EMBL" id="GAF78609.1"/>
    </source>
</evidence>
<evidence type="ECO:0000256" key="1">
    <source>
        <dbReference type="SAM" id="MobiDB-lite"/>
    </source>
</evidence>
<evidence type="ECO:0000256" key="2">
    <source>
        <dbReference type="SAM" id="Phobius"/>
    </source>
</evidence>
<name>X0SC55_9ZZZZ</name>
<sequence length="361" mass="38386">MSARDRIIIGAALAVIACVIGYWLLLGPSTRRLKTANDAIVGLEDKWRDVDRVRRISWTKTAHDAGMWTAAESSLFPQKLAELAESFGARIIEVSVANPRRVDKRPLSGTEGTTDYGLFEMKVMARFQGVYAAMRRLLAALYEYRPPLALMQVTLAGVEGEGDEIRAATEIQFFVFQEAAGSKPVGPMPVGRGPSEPVAVADAGAAPFGPLPRAEEEPPEAGDTAAAASLTVPPDLPTLLPEEPPEELPEGPWAVLVGIVGREGSLLAAISVEDRTTLYAAGDKLSEDATVTAVHGDGIQMTVARRDTERRILVRTGQPLTGVVIATQPEPWSEVGPALPLAAGTVTGPGGAVGLIREQER</sequence>
<gene>
    <name evidence="3" type="ORF">S01H1_11342</name>
</gene>
<keyword evidence="2" id="KW-0812">Transmembrane</keyword>
<comment type="caution">
    <text evidence="3">The sequence shown here is derived from an EMBL/GenBank/DDBJ whole genome shotgun (WGS) entry which is preliminary data.</text>
</comment>
<proteinExistence type="predicted"/>
<reference evidence="3" key="1">
    <citation type="journal article" date="2014" name="Front. Microbiol.">
        <title>High frequency of phylogenetically diverse reductive dehalogenase-homologous genes in deep subseafloor sedimentary metagenomes.</title>
        <authorList>
            <person name="Kawai M."/>
            <person name="Futagami T."/>
            <person name="Toyoda A."/>
            <person name="Takaki Y."/>
            <person name="Nishi S."/>
            <person name="Hori S."/>
            <person name="Arai W."/>
            <person name="Tsubouchi T."/>
            <person name="Morono Y."/>
            <person name="Uchiyama I."/>
            <person name="Ito T."/>
            <person name="Fujiyama A."/>
            <person name="Inagaki F."/>
            <person name="Takami H."/>
        </authorList>
    </citation>
    <scope>NUCLEOTIDE SEQUENCE</scope>
    <source>
        <strain evidence="3">Expedition CK06-06</strain>
    </source>
</reference>
<feature type="transmembrane region" description="Helical" evidence="2">
    <location>
        <begin position="7"/>
        <end position="25"/>
    </location>
</feature>
<organism evidence="3">
    <name type="scientific">marine sediment metagenome</name>
    <dbReference type="NCBI Taxonomy" id="412755"/>
    <lineage>
        <taxon>unclassified sequences</taxon>
        <taxon>metagenomes</taxon>
        <taxon>ecological metagenomes</taxon>
    </lineage>
</organism>
<dbReference type="EMBL" id="BARS01005782">
    <property type="protein sequence ID" value="GAF78609.1"/>
    <property type="molecule type" value="Genomic_DNA"/>
</dbReference>
<accession>X0SC55</accession>
<feature type="region of interest" description="Disordered" evidence="1">
    <location>
        <begin position="187"/>
        <end position="224"/>
    </location>
</feature>
<keyword evidence="2" id="KW-0472">Membrane</keyword>
<keyword evidence="2" id="KW-1133">Transmembrane helix</keyword>
<feature type="non-terminal residue" evidence="3">
    <location>
        <position position="361"/>
    </location>
</feature>
<dbReference type="PROSITE" id="PS51257">
    <property type="entry name" value="PROKAR_LIPOPROTEIN"/>
    <property type="match status" value="1"/>
</dbReference>
<dbReference type="AlphaFoldDB" id="X0SC55"/>